<evidence type="ECO:0000313" key="7">
    <source>
        <dbReference type="EMBL" id="CUP15483.1"/>
    </source>
</evidence>
<dbReference type="RefSeq" id="WP_016269063.1">
    <property type="nucleotide sequence ID" value="NZ_CAXTFL010000001.1"/>
</dbReference>
<protein>
    <submittedName>
        <fullName evidence="7 8">RNA polymerase sigma-70 factor</fullName>
    </submittedName>
</protein>
<keyword evidence="3" id="KW-0731">Sigma factor</keyword>
<dbReference type="InterPro" id="IPR014327">
    <property type="entry name" value="RNA_pol_sigma70_bacteroid"/>
</dbReference>
<feature type="domain" description="RNA polymerase sigma factor 70 region 4 type 2" evidence="6">
    <location>
        <begin position="132"/>
        <end position="182"/>
    </location>
</feature>
<dbReference type="EMBL" id="CZAP01000003">
    <property type="protein sequence ID" value="CUP15483.1"/>
    <property type="molecule type" value="Genomic_DNA"/>
</dbReference>
<reference evidence="8 11" key="2">
    <citation type="journal article" date="2019" name="Nat. Med.">
        <title>A library of human gut bacterial isolates paired with longitudinal multiomics data enables mechanistic microbiome research.</title>
        <authorList>
            <person name="Poyet M."/>
            <person name="Groussin M."/>
            <person name="Gibbons S.M."/>
            <person name="Avila-Pacheco J."/>
            <person name="Jiang X."/>
            <person name="Kearney S.M."/>
            <person name="Perrotta A.R."/>
            <person name="Berdy B."/>
            <person name="Zhao S."/>
            <person name="Lieberman T.D."/>
            <person name="Swanson P.K."/>
            <person name="Smith M."/>
            <person name="Roesemann S."/>
            <person name="Alexander J.E."/>
            <person name="Rich S.A."/>
            <person name="Livny J."/>
            <person name="Vlamakis H."/>
            <person name="Clish C."/>
            <person name="Bullock K."/>
            <person name="Deik A."/>
            <person name="Scott J."/>
            <person name="Pierce K.A."/>
            <person name="Xavier R.J."/>
            <person name="Alm E.J."/>
        </authorList>
    </citation>
    <scope>NUCLEOTIDE SEQUENCE [LARGE SCALE GENOMIC DNA]</scope>
    <source>
        <strain evidence="8 11">BIOML-A156</strain>
    </source>
</reference>
<dbReference type="GO" id="GO:0016987">
    <property type="term" value="F:sigma factor activity"/>
    <property type="evidence" value="ECO:0007669"/>
    <property type="project" value="UniProtKB-KW"/>
</dbReference>
<sequence length="202" mass="24229">MENKASNKQESMLEDIIHLKRLKEGDSRSFDFLFNKYYKDLVLFSCVFLKEQNSSEDIVQDIFFRLWENRENLSIESSLKAYLLTAVKNSCFEELRHREVVRTHQNYVMGSSDLIDYNTEHYLLYSDLNDHLQEAIKKLPEDMRTIFEMNRFKNLKYREIAEELNVSVRTVESKISKSLEFLRKHLSGFYDLILLFIINLMR</sequence>
<dbReference type="AlphaFoldDB" id="A0A139KK83"/>
<evidence type="ECO:0000256" key="2">
    <source>
        <dbReference type="ARBA" id="ARBA00023015"/>
    </source>
</evidence>
<dbReference type="NCBIfam" id="TIGR02985">
    <property type="entry name" value="Sig70_bacteroi1"/>
    <property type="match status" value="1"/>
</dbReference>
<dbReference type="InterPro" id="IPR036388">
    <property type="entry name" value="WH-like_DNA-bd_sf"/>
</dbReference>
<evidence type="ECO:0000313" key="8">
    <source>
        <dbReference type="EMBL" id="KAB4479308.1"/>
    </source>
</evidence>
<dbReference type="CDD" id="cd06171">
    <property type="entry name" value="Sigma70_r4"/>
    <property type="match status" value="1"/>
</dbReference>
<dbReference type="PANTHER" id="PTHR43133:SF46">
    <property type="entry name" value="RNA POLYMERASE SIGMA-70 FACTOR ECF SUBFAMILY"/>
    <property type="match status" value="1"/>
</dbReference>
<evidence type="ECO:0000313" key="10">
    <source>
        <dbReference type="Proteomes" id="UP000095576"/>
    </source>
</evidence>
<dbReference type="SUPFAM" id="SSF88946">
    <property type="entry name" value="Sigma2 domain of RNA polymerase sigma factors"/>
    <property type="match status" value="1"/>
</dbReference>
<keyword evidence="4" id="KW-0804">Transcription</keyword>
<dbReference type="InterPro" id="IPR014284">
    <property type="entry name" value="RNA_pol_sigma-70_dom"/>
</dbReference>
<dbReference type="Proteomes" id="UP000488521">
    <property type="component" value="Unassembled WGS sequence"/>
</dbReference>
<proteinExistence type="inferred from homology"/>
<evidence type="ECO:0000313" key="11">
    <source>
        <dbReference type="Proteomes" id="UP000488521"/>
    </source>
</evidence>
<gene>
    <name evidence="7" type="primary">sigX_1</name>
    <name evidence="7" type="ORF">ERS852511_01285</name>
    <name evidence="8" type="ORF">GAN59_01965</name>
    <name evidence="9" type="ORF">K0H07_19010</name>
</gene>
<evidence type="ECO:0000259" key="5">
    <source>
        <dbReference type="Pfam" id="PF04542"/>
    </source>
</evidence>
<dbReference type="GO" id="GO:0006352">
    <property type="term" value="P:DNA-templated transcription initiation"/>
    <property type="evidence" value="ECO:0007669"/>
    <property type="project" value="InterPro"/>
</dbReference>
<dbReference type="Pfam" id="PF08281">
    <property type="entry name" value="Sigma70_r4_2"/>
    <property type="match status" value="1"/>
</dbReference>
<dbReference type="SUPFAM" id="SSF88659">
    <property type="entry name" value="Sigma3 and sigma4 domains of RNA polymerase sigma factors"/>
    <property type="match status" value="1"/>
</dbReference>
<dbReference type="EMBL" id="JAHYQA010000012">
    <property type="protein sequence ID" value="MCE9239238.1"/>
    <property type="molecule type" value="Genomic_DNA"/>
</dbReference>
<dbReference type="InterPro" id="IPR013324">
    <property type="entry name" value="RNA_pol_sigma_r3/r4-like"/>
</dbReference>
<reference evidence="9" key="3">
    <citation type="submission" date="2021-07" db="EMBL/GenBank/DDBJ databases">
        <title>Comparative genomics of Bacteroides fragilis group isolates reveals species-dependent resistance mechanisms and validates clinical tools for resistance prediction.</title>
        <authorList>
            <person name="Wallace M.J."/>
            <person name="Jean S."/>
            <person name="Wallace M.A."/>
            <person name="Carey-Ann B.D."/>
            <person name="Dantas G."/>
        </authorList>
    </citation>
    <scope>NUCLEOTIDE SEQUENCE</scope>
    <source>
        <strain evidence="9">BJH_160</strain>
    </source>
</reference>
<dbReference type="Gene3D" id="1.10.10.10">
    <property type="entry name" value="Winged helix-like DNA-binding domain superfamily/Winged helix DNA-binding domain"/>
    <property type="match status" value="1"/>
</dbReference>
<organism evidence="8 11">
    <name type="scientific">Bacteroides thetaiotaomicron</name>
    <dbReference type="NCBI Taxonomy" id="818"/>
    <lineage>
        <taxon>Bacteria</taxon>
        <taxon>Pseudomonadati</taxon>
        <taxon>Bacteroidota</taxon>
        <taxon>Bacteroidia</taxon>
        <taxon>Bacteroidales</taxon>
        <taxon>Bacteroidaceae</taxon>
        <taxon>Bacteroides</taxon>
    </lineage>
</organism>
<evidence type="ECO:0000313" key="9">
    <source>
        <dbReference type="EMBL" id="MCE9239238.1"/>
    </source>
</evidence>
<evidence type="ECO:0000259" key="6">
    <source>
        <dbReference type="Pfam" id="PF08281"/>
    </source>
</evidence>
<reference evidence="7 10" key="1">
    <citation type="submission" date="2015-09" db="EMBL/GenBank/DDBJ databases">
        <authorList>
            <consortium name="Pathogen Informatics"/>
        </authorList>
    </citation>
    <scope>NUCLEOTIDE SEQUENCE [LARGE SCALE GENOMIC DNA]</scope>
    <source>
        <strain evidence="7 10">2789STDY5834899</strain>
    </source>
</reference>
<dbReference type="Pfam" id="PF04542">
    <property type="entry name" value="Sigma70_r2"/>
    <property type="match status" value="1"/>
</dbReference>
<dbReference type="InterPro" id="IPR013325">
    <property type="entry name" value="RNA_pol_sigma_r2"/>
</dbReference>
<evidence type="ECO:0000256" key="4">
    <source>
        <dbReference type="ARBA" id="ARBA00023163"/>
    </source>
</evidence>
<dbReference type="PATRIC" id="fig|818.29.peg.1797"/>
<name>A0A139KK83_BACT4</name>
<dbReference type="InterPro" id="IPR013249">
    <property type="entry name" value="RNA_pol_sigma70_r4_t2"/>
</dbReference>
<dbReference type="NCBIfam" id="TIGR02937">
    <property type="entry name" value="sigma70-ECF"/>
    <property type="match status" value="1"/>
</dbReference>
<dbReference type="InterPro" id="IPR007627">
    <property type="entry name" value="RNA_pol_sigma70_r2"/>
</dbReference>
<dbReference type="GO" id="GO:0003677">
    <property type="term" value="F:DNA binding"/>
    <property type="evidence" value="ECO:0007669"/>
    <property type="project" value="InterPro"/>
</dbReference>
<evidence type="ECO:0000256" key="1">
    <source>
        <dbReference type="ARBA" id="ARBA00010641"/>
    </source>
</evidence>
<evidence type="ECO:0000256" key="3">
    <source>
        <dbReference type="ARBA" id="ARBA00023082"/>
    </source>
</evidence>
<dbReference type="Proteomes" id="UP001200544">
    <property type="component" value="Unassembled WGS sequence"/>
</dbReference>
<dbReference type="PANTHER" id="PTHR43133">
    <property type="entry name" value="RNA POLYMERASE ECF-TYPE SIGMA FACTO"/>
    <property type="match status" value="1"/>
</dbReference>
<dbReference type="InterPro" id="IPR039425">
    <property type="entry name" value="RNA_pol_sigma-70-like"/>
</dbReference>
<comment type="similarity">
    <text evidence="1">Belongs to the sigma-70 factor family. ECF subfamily.</text>
</comment>
<accession>A0A139KK83</accession>
<dbReference type="Gene3D" id="1.10.1740.10">
    <property type="match status" value="1"/>
</dbReference>
<feature type="domain" description="RNA polymerase sigma-70 region 2" evidence="5">
    <location>
        <begin position="33"/>
        <end position="98"/>
    </location>
</feature>
<keyword evidence="2" id="KW-0805">Transcription regulation</keyword>
<dbReference type="Proteomes" id="UP000095576">
    <property type="component" value="Unassembled WGS sequence"/>
</dbReference>
<dbReference type="EMBL" id="WCRS01000001">
    <property type="protein sequence ID" value="KAB4479308.1"/>
    <property type="molecule type" value="Genomic_DNA"/>
</dbReference>